<evidence type="ECO:0000313" key="3">
    <source>
        <dbReference type="Proteomes" id="UP001152798"/>
    </source>
</evidence>
<feature type="region of interest" description="Disordered" evidence="1">
    <location>
        <begin position="129"/>
        <end position="266"/>
    </location>
</feature>
<feature type="compositionally biased region" description="Polar residues" evidence="1">
    <location>
        <begin position="171"/>
        <end position="188"/>
    </location>
</feature>
<dbReference type="EMBL" id="OV725082">
    <property type="protein sequence ID" value="CAH1404969.1"/>
    <property type="molecule type" value="Genomic_DNA"/>
</dbReference>
<evidence type="ECO:0000256" key="1">
    <source>
        <dbReference type="SAM" id="MobiDB-lite"/>
    </source>
</evidence>
<feature type="compositionally biased region" description="Basic and acidic residues" evidence="1">
    <location>
        <begin position="129"/>
        <end position="170"/>
    </location>
</feature>
<reference evidence="2" key="1">
    <citation type="submission" date="2022-01" db="EMBL/GenBank/DDBJ databases">
        <authorList>
            <person name="King R."/>
        </authorList>
    </citation>
    <scope>NUCLEOTIDE SEQUENCE</scope>
</reference>
<dbReference type="OrthoDB" id="6623089at2759"/>
<name>A0A9P0HMR8_NEZVI</name>
<feature type="compositionally biased region" description="Basic and acidic residues" evidence="1">
    <location>
        <begin position="238"/>
        <end position="258"/>
    </location>
</feature>
<proteinExistence type="predicted"/>
<keyword evidence="3" id="KW-1185">Reference proteome</keyword>
<protein>
    <submittedName>
        <fullName evidence="2">Uncharacterized protein</fullName>
    </submittedName>
</protein>
<dbReference type="AlphaFoldDB" id="A0A9P0HMR8"/>
<feature type="region of interest" description="Disordered" evidence="1">
    <location>
        <begin position="1"/>
        <end position="25"/>
    </location>
</feature>
<evidence type="ECO:0000313" key="2">
    <source>
        <dbReference type="EMBL" id="CAH1404969.1"/>
    </source>
</evidence>
<feature type="compositionally biased region" description="Low complexity" evidence="1">
    <location>
        <begin position="203"/>
        <end position="224"/>
    </location>
</feature>
<organism evidence="2 3">
    <name type="scientific">Nezara viridula</name>
    <name type="common">Southern green stink bug</name>
    <name type="synonym">Cimex viridulus</name>
    <dbReference type="NCBI Taxonomy" id="85310"/>
    <lineage>
        <taxon>Eukaryota</taxon>
        <taxon>Metazoa</taxon>
        <taxon>Ecdysozoa</taxon>
        <taxon>Arthropoda</taxon>
        <taxon>Hexapoda</taxon>
        <taxon>Insecta</taxon>
        <taxon>Pterygota</taxon>
        <taxon>Neoptera</taxon>
        <taxon>Paraneoptera</taxon>
        <taxon>Hemiptera</taxon>
        <taxon>Heteroptera</taxon>
        <taxon>Panheteroptera</taxon>
        <taxon>Pentatomomorpha</taxon>
        <taxon>Pentatomoidea</taxon>
        <taxon>Pentatomidae</taxon>
        <taxon>Pentatominae</taxon>
        <taxon>Nezara</taxon>
    </lineage>
</organism>
<gene>
    <name evidence="2" type="ORF">NEZAVI_LOCUS13279</name>
</gene>
<sequence length="413" mass="46760">METRSDNFKKVPVGSKTRKSSEATRIKKKVAVANLERHVASVSRKKEIPPLTPLHRLQKFKVIRDRNLKSKGFKTSLENKIKKMEGVTTATTNTVEVKENIIVKETVEEIVVGNTNGIEKMDKSLTDLENKHDNCSSPSKEENHLSLRLKEATEEDKSVEKNELENKTESKSNITETSNKIEPIQDNNIESKMETEETNKVYSASLSDNDAVSSVSSQQANNNSTPVPTDDEDEVEVIESKRDYESNSKESKLHPTKDDEIENTNDISNRSSKESAVSFNKALLNASTASSYKSSYSNSSRIYGRRPVRCFTKSRKRKMEEVAQNCDFKRTNSPSQPSPRWRFFPSTANFWTPRTTPFIFSSTTPMNTLNDSMTVNIDEDTIRNDLDDSDLFSDADDFTHQPAKKSRWGCAIM</sequence>
<accession>A0A9P0HMR8</accession>
<feature type="compositionally biased region" description="Basic and acidic residues" evidence="1">
    <location>
        <begin position="189"/>
        <end position="199"/>
    </location>
</feature>
<dbReference type="Proteomes" id="UP001152798">
    <property type="component" value="Chromosome 6"/>
</dbReference>